<dbReference type="EMBL" id="FOVF01000027">
    <property type="protein sequence ID" value="SFN51162.1"/>
    <property type="molecule type" value="Genomic_DNA"/>
</dbReference>
<dbReference type="AlphaFoldDB" id="A0A1I4ZLP0"/>
<evidence type="ECO:0000313" key="2">
    <source>
        <dbReference type="EMBL" id="SFN51162.1"/>
    </source>
</evidence>
<feature type="signal peptide" evidence="1">
    <location>
        <begin position="1"/>
        <end position="22"/>
    </location>
</feature>
<protein>
    <submittedName>
        <fullName evidence="2">Uncharacterized protein</fullName>
    </submittedName>
</protein>
<evidence type="ECO:0000256" key="1">
    <source>
        <dbReference type="SAM" id="SignalP"/>
    </source>
</evidence>
<keyword evidence="1" id="KW-0732">Signal</keyword>
<name>A0A1I4ZLP0_9GAMM</name>
<keyword evidence="3" id="KW-1185">Reference proteome</keyword>
<feature type="chain" id="PRO_5011613019" evidence="1">
    <location>
        <begin position="23"/>
        <end position="161"/>
    </location>
</feature>
<dbReference type="RefSeq" id="WP_092409539.1">
    <property type="nucleotide sequence ID" value="NZ_FOVF01000027.1"/>
</dbReference>
<accession>A0A1I4ZLP0</accession>
<evidence type="ECO:0000313" key="3">
    <source>
        <dbReference type="Proteomes" id="UP000198575"/>
    </source>
</evidence>
<organism evidence="2 3">
    <name type="scientific">Dokdonella immobilis</name>
    <dbReference type="NCBI Taxonomy" id="578942"/>
    <lineage>
        <taxon>Bacteria</taxon>
        <taxon>Pseudomonadati</taxon>
        <taxon>Pseudomonadota</taxon>
        <taxon>Gammaproteobacteria</taxon>
        <taxon>Lysobacterales</taxon>
        <taxon>Rhodanobacteraceae</taxon>
        <taxon>Dokdonella</taxon>
    </lineage>
</organism>
<proteinExistence type="predicted"/>
<sequence>MNATRFILIALFALTASARACAGEAQGQVTLGGSKFSMNVANAFLEDTGGGKPTTLVLLTEGPVDLSSELASPDPYFDLINDKAIAAVAWVAVFIEGKHVSVNAHKAGDETQYFASQKFGLDATVSGGGNAPIEGKLHLGGSGTSMQIDVNFKTDMLKAGS</sequence>
<reference evidence="2 3" key="1">
    <citation type="submission" date="2016-10" db="EMBL/GenBank/DDBJ databases">
        <authorList>
            <person name="de Groot N.N."/>
        </authorList>
    </citation>
    <scope>NUCLEOTIDE SEQUENCE [LARGE SCALE GENOMIC DNA]</scope>
    <source>
        <strain evidence="2 3">CGMCC 1.7659</strain>
    </source>
</reference>
<gene>
    <name evidence="2" type="ORF">SAMN05216289_1272</name>
</gene>
<dbReference type="Proteomes" id="UP000198575">
    <property type="component" value="Unassembled WGS sequence"/>
</dbReference>